<dbReference type="SMART" id="SM00387">
    <property type="entry name" value="HATPase_c"/>
    <property type="match status" value="1"/>
</dbReference>
<dbReference type="GO" id="GO:0005524">
    <property type="term" value="F:ATP binding"/>
    <property type="evidence" value="ECO:0007669"/>
    <property type="project" value="UniProtKB-KW"/>
</dbReference>
<dbReference type="Gene3D" id="3.30.565.10">
    <property type="entry name" value="Histidine kinase-like ATPase, C-terminal domain"/>
    <property type="match status" value="1"/>
</dbReference>
<keyword evidence="9" id="KW-1133">Transmembrane helix</keyword>
<dbReference type="Gene3D" id="1.20.5.1930">
    <property type="match status" value="1"/>
</dbReference>
<evidence type="ECO:0000256" key="9">
    <source>
        <dbReference type="SAM" id="Phobius"/>
    </source>
</evidence>
<dbReference type="InterPro" id="IPR036890">
    <property type="entry name" value="HATPase_C_sf"/>
</dbReference>
<dbReference type="Pfam" id="PF07730">
    <property type="entry name" value="HisKA_3"/>
    <property type="match status" value="1"/>
</dbReference>
<dbReference type="AlphaFoldDB" id="A0A6V8K1P4"/>
<dbReference type="InterPro" id="IPR011712">
    <property type="entry name" value="Sig_transdc_His_kin_sub3_dim/P"/>
</dbReference>
<dbReference type="CDD" id="cd16917">
    <property type="entry name" value="HATPase_UhpB-NarQ-NarX-like"/>
    <property type="match status" value="1"/>
</dbReference>
<evidence type="ECO:0000256" key="7">
    <source>
        <dbReference type="ARBA" id="ARBA00022840"/>
    </source>
</evidence>
<evidence type="ECO:0000256" key="8">
    <source>
        <dbReference type="ARBA" id="ARBA00023012"/>
    </source>
</evidence>
<evidence type="ECO:0000259" key="10">
    <source>
        <dbReference type="SMART" id="SM00387"/>
    </source>
</evidence>
<evidence type="ECO:0000256" key="5">
    <source>
        <dbReference type="ARBA" id="ARBA00022741"/>
    </source>
</evidence>
<keyword evidence="7" id="KW-0067">ATP-binding</keyword>
<evidence type="ECO:0000256" key="6">
    <source>
        <dbReference type="ARBA" id="ARBA00022777"/>
    </source>
</evidence>
<dbReference type="GO" id="GO:0046983">
    <property type="term" value="F:protein dimerization activity"/>
    <property type="evidence" value="ECO:0007669"/>
    <property type="project" value="InterPro"/>
</dbReference>
<keyword evidence="3" id="KW-0597">Phosphoprotein</keyword>
<dbReference type="Proteomes" id="UP000482800">
    <property type="component" value="Unassembled WGS sequence"/>
</dbReference>
<feature type="transmembrane region" description="Helical" evidence="9">
    <location>
        <begin position="116"/>
        <end position="149"/>
    </location>
</feature>
<dbReference type="EMBL" id="BLPF01000001">
    <property type="protein sequence ID" value="GFJ76089.1"/>
    <property type="molecule type" value="Genomic_DNA"/>
</dbReference>
<keyword evidence="5" id="KW-0547">Nucleotide-binding</keyword>
<reference evidence="11 12" key="2">
    <citation type="submission" date="2020-03" db="EMBL/GenBank/DDBJ databases">
        <authorList>
            <person name="Ichikawa N."/>
            <person name="Kimura A."/>
            <person name="Kitahashi Y."/>
            <person name="Uohara A."/>
        </authorList>
    </citation>
    <scope>NUCLEOTIDE SEQUENCE [LARGE SCALE GENOMIC DNA]</scope>
    <source>
        <strain evidence="11 12">NBRC 108639</strain>
    </source>
</reference>
<proteinExistence type="predicted"/>
<dbReference type="GO" id="GO:0000155">
    <property type="term" value="F:phosphorelay sensor kinase activity"/>
    <property type="evidence" value="ECO:0007669"/>
    <property type="project" value="InterPro"/>
</dbReference>
<accession>A0A6V8K1P4</accession>
<reference evidence="11 12" key="1">
    <citation type="submission" date="2020-03" db="EMBL/GenBank/DDBJ databases">
        <title>Whole genome shotgun sequence of Phytohabitans houttuyneae NBRC 108639.</title>
        <authorList>
            <person name="Komaki H."/>
            <person name="Tamura T."/>
        </authorList>
    </citation>
    <scope>NUCLEOTIDE SEQUENCE [LARGE SCALE GENOMIC DNA]</scope>
    <source>
        <strain evidence="11 12">NBRC 108639</strain>
    </source>
</reference>
<keyword evidence="12" id="KW-1185">Reference proteome</keyword>
<evidence type="ECO:0000313" key="11">
    <source>
        <dbReference type="EMBL" id="GFJ76089.1"/>
    </source>
</evidence>
<dbReference type="EC" id="2.7.13.3" evidence="2"/>
<evidence type="ECO:0000256" key="4">
    <source>
        <dbReference type="ARBA" id="ARBA00022679"/>
    </source>
</evidence>
<protein>
    <recommendedName>
        <fullName evidence="2">histidine kinase</fullName>
        <ecNumber evidence="2">2.7.13.3</ecNumber>
    </recommendedName>
</protein>
<dbReference type="Pfam" id="PF02518">
    <property type="entry name" value="HATPase_c"/>
    <property type="match status" value="1"/>
</dbReference>
<sequence>MDRGVPPHTVMVMNAIRCRPALFDGILGAVLAAGLATWVLTAPDGPGSTAAAVAVACAVAQGASLSLMRRHIGLAIAVALLAGAGFEAAAPDFGWLGLIAAPLTYVSRLRPPRESAWLLGALVALTPIELVTGGWQNFVIALFATLLGWSWGELARIRAARRAEERRRIVADERARLARELHDVVAHTVSLMVVQAGAAADVFDARPEKARAALDTIQEHGRAALAELRAMLETMRAGEPDPRGPQPGLDQVDALASALGSAGLAVAVNRDGAARDVPANVSLSAYRIVQESLTNTLRHARATRADVDLRWTDGALLVEVTDDGSAAPAGGGGAGLIGMRERARLVGGTLEAGPLPAGGFRVSARLPLEVR</sequence>
<evidence type="ECO:0000256" key="1">
    <source>
        <dbReference type="ARBA" id="ARBA00000085"/>
    </source>
</evidence>
<evidence type="ECO:0000256" key="3">
    <source>
        <dbReference type="ARBA" id="ARBA00022553"/>
    </source>
</evidence>
<feature type="transmembrane region" description="Helical" evidence="9">
    <location>
        <begin position="74"/>
        <end position="96"/>
    </location>
</feature>
<keyword evidence="8" id="KW-0902">Two-component regulatory system</keyword>
<evidence type="ECO:0000256" key="2">
    <source>
        <dbReference type="ARBA" id="ARBA00012438"/>
    </source>
</evidence>
<gene>
    <name evidence="11" type="ORF">Phou_002690</name>
</gene>
<keyword evidence="6 11" id="KW-0418">Kinase</keyword>
<organism evidence="11 12">
    <name type="scientific">Phytohabitans houttuyneae</name>
    <dbReference type="NCBI Taxonomy" id="1076126"/>
    <lineage>
        <taxon>Bacteria</taxon>
        <taxon>Bacillati</taxon>
        <taxon>Actinomycetota</taxon>
        <taxon>Actinomycetes</taxon>
        <taxon>Micromonosporales</taxon>
        <taxon>Micromonosporaceae</taxon>
    </lineage>
</organism>
<dbReference type="GO" id="GO:0016020">
    <property type="term" value="C:membrane"/>
    <property type="evidence" value="ECO:0007669"/>
    <property type="project" value="InterPro"/>
</dbReference>
<keyword evidence="9" id="KW-0472">Membrane</keyword>
<evidence type="ECO:0000313" key="12">
    <source>
        <dbReference type="Proteomes" id="UP000482800"/>
    </source>
</evidence>
<comment type="caution">
    <text evidence="11">The sequence shown here is derived from an EMBL/GenBank/DDBJ whole genome shotgun (WGS) entry which is preliminary data.</text>
</comment>
<keyword evidence="9" id="KW-0812">Transmembrane</keyword>
<dbReference type="InterPro" id="IPR050482">
    <property type="entry name" value="Sensor_HK_TwoCompSys"/>
</dbReference>
<name>A0A6V8K1P4_9ACTN</name>
<dbReference type="InterPro" id="IPR003594">
    <property type="entry name" value="HATPase_dom"/>
</dbReference>
<feature type="transmembrane region" description="Helical" evidence="9">
    <location>
        <begin position="21"/>
        <end position="41"/>
    </location>
</feature>
<dbReference type="PANTHER" id="PTHR24421:SF10">
    <property type="entry name" value="NITRATE_NITRITE SENSOR PROTEIN NARQ"/>
    <property type="match status" value="1"/>
</dbReference>
<dbReference type="SUPFAM" id="SSF55874">
    <property type="entry name" value="ATPase domain of HSP90 chaperone/DNA topoisomerase II/histidine kinase"/>
    <property type="match status" value="1"/>
</dbReference>
<dbReference type="PANTHER" id="PTHR24421">
    <property type="entry name" value="NITRATE/NITRITE SENSOR PROTEIN NARX-RELATED"/>
    <property type="match status" value="1"/>
</dbReference>
<feature type="transmembrane region" description="Helical" evidence="9">
    <location>
        <begin position="47"/>
        <end position="67"/>
    </location>
</feature>
<keyword evidence="4" id="KW-0808">Transferase</keyword>
<comment type="catalytic activity">
    <reaction evidence="1">
        <text>ATP + protein L-histidine = ADP + protein N-phospho-L-histidine.</text>
        <dbReference type="EC" id="2.7.13.3"/>
    </reaction>
</comment>
<feature type="domain" description="Histidine kinase/HSP90-like ATPase" evidence="10">
    <location>
        <begin position="280"/>
        <end position="370"/>
    </location>
</feature>